<evidence type="ECO:0000256" key="1">
    <source>
        <dbReference type="SAM" id="MobiDB-lite"/>
    </source>
</evidence>
<comment type="caution">
    <text evidence="2">The sequence shown here is derived from an EMBL/GenBank/DDBJ whole genome shotgun (WGS) entry which is preliminary data.</text>
</comment>
<keyword evidence="3" id="KW-1185">Reference proteome</keyword>
<dbReference type="EMBL" id="JYJA01000036">
    <property type="protein sequence ID" value="KJL41947.1"/>
    <property type="molecule type" value="Genomic_DNA"/>
</dbReference>
<dbReference type="OrthoDB" id="5073029at2"/>
<accession>A0A0M2HCN9</accession>
<sequence length="86" mass="9566">MTRIDIDIERLVLRGVPAELAEGIGPLIAERLSELATADRRGDEPPRWAAAPRRARPVTDREDLAAQVARSTWATARDRIREGAPR</sequence>
<feature type="region of interest" description="Disordered" evidence="1">
    <location>
        <begin position="38"/>
        <end position="62"/>
    </location>
</feature>
<evidence type="ECO:0000313" key="3">
    <source>
        <dbReference type="Proteomes" id="UP000034098"/>
    </source>
</evidence>
<dbReference type="PATRIC" id="fig|69370.6.peg.2609"/>
<name>A0A0M2HCN9_MICTR</name>
<dbReference type="RefSeq" id="WP_045299944.1">
    <property type="nucleotide sequence ID" value="NZ_JYJA01000036.1"/>
</dbReference>
<gene>
    <name evidence="2" type="ORF">RS82_02564</name>
</gene>
<organism evidence="2 3">
    <name type="scientific">Microbacterium trichothecenolyticum</name>
    <name type="common">Aureobacterium trichothecenolyticum</name>
    <dbReference type="NCBI Taxonomy" id="69370"/>
    <lineage>
        <taxon>Bacteria</taxon>
        <taxon>Bacillati</taxon>
        <taxon>Actinomycetota</taxon>
        <taxon>Actinomycetes</taxon>
        <taxon>Micrococcales</taxon>
        <taxon>Microbacteriaceae</taxon>
        <taxon>Microbacterium</taxon>
    </lineage>
</organism>
<protein>
    <submittedName>
        <fullName evidence="2">Uncharacterized protein</fullName>
    </submittedName>
</protein>
<dbReference type="Proteomes" id="UP000034098">
    <property type="component" value="Unassembled WGS sequence"/>
</dbReference>
<reference evidence="2 3" key="1">
    <citation type="submission" date="2015-02" db="EMBL/GenBank/DDBJ databases">
        <title>Draft genome sequences of ten Microbacterium spp. with emphasis on heavy metal contaminated environments.</title>
        <authorList>
            <person name="Corretto E."/>
        </authorList>
    </citation>
    <scope>NUCLEOTIDE SEQUENCE [LARGE SCALE GENOMIC DNA]</scope>
    <source>
        <strain evidence="2 3">DSM 8608</strain>
    </source>
</reference>
<dbReference type="AlphaFoldDB" id="A0A0M2HCN9"/>
<evidence type="ECO:0000313" key="2">
    <source>
        <dbReference type="EMBL" id="KJL41947.1"/>
    </source>
</evidence>
<proteinExistence type="predicted"/>